<keyword evidence="1" id="KW-0443">Lipid metabolism</keyword>
<sequence>MSSFQSSVFIAMKIPAKLSHTHRNHDGCCINYGSFLRKVKNRINIFCCQNDETMRAYGGFSSNNSTQPERTKQALPLKNVVVDGRATTPTATATATATVVESSSGIGVVKFHQGRSYFITGATGFVAKVLIEKLLRTVPNVGKIFVLIKAKNKEAALDRLKNEVIDSELFECLKQVMLGKSYEAFMLSKLIPVVGNVCESNLGMDANTTREIAKEVDVLINSAANTTFDERYDVLLNTNTRGPCQLSSFAKKCNRLSLFLHVSTAYVSGDREGVIMEKPFYIGESIAEKRVTSENHTSYQKLDVHTEIKLALDLGRSFQDNVGDEKKKELGLERAISYGWRNTYELSKAMGEMLISSKRGEIAWPVVFVRPSIIQSTYKEPFPGWIQGYRMGDPLIFSYGKGHLPGFPGNPAAVLDIIPLDMVVNAMIAAMAKHGIAGKPDMNVYHVASSIANPLMLQDFFKFQYEYFRSSPLMDSKGKRIDITEMRFSSSMDDFSSYIGKEILQQSGLTDVTVSDEKLSQLEDSVGNAKR</sequence>
<comment type="catalytic activity">
    <reaction evidence="1">
        <text>a long-chain fatty acyl-CoA + 2 NADPH + 2 H(+) = a long-chain primary fatty alcohol + 2 NADP(+) + CoA</text>
        <dbReference type="Rhea" id="RHEA:52716"/>
        <dbReference type="ChEBI" id="CHEBI:15378"/>
        <dbReference type="ChEBI" id="CHEBI:57287"/>
        <dbReference type="ChEBI" id="CHEBI:57783"/>
        <dbReference type="ChEBI" id="CHEBI:58349"/>
        <dbReference type="ChEBI" id="CHEBI:77396"/>
        <dbReference type="ChEBI" id="CHEBI:83139"/>
        <dbReference type="EC" id="1.2.1.84"/>
    </reaction>
</comment>
<dbReference type="SUPFAM" id="SSF51735">
    <property type="entry name" value="NAD(P)-binding Rossmann-fold domains"/>
    <property type="match status" value="1"/>
</dbReference>
<dbReference type="EC" id="1.2.1.84" evidence="1"/>
<comment type="caution">
    <text evidence="3">The sequence shown here is derived from an EMBL/GenBank/DDBJ whole genome shotgun (WGS) entry which is preliminary data.</text>
</comment>
<evidence type="ECO:0000313" key="4">
    <source>
        <dbReference type="Proteomes" id="UP001415857"/>
    </source>
</evidence>
<keyword evidence="4" id="KW-1185">Reference proteome</keyword>
<dbReference type="Proteomes" id="UP001415857">
    <property type="component" value="Unassembled WGS sequence"/>
</dbReference>
<organism evidence="3 4">
    <name type="scientific">Liquidambar formosana</name>
    <name type="common">Formosan gum</name>
    <dbReference type="NCBI Taxonomy" id="63359"/>
    <lineage>
        <taxon>Eukaryota</taxon>
        <taxon>Viridiplantae</taxon>
        <taxon>Streptophyta</taxon>
        <taxon>Embryophyta</taxon>
        <taxon>Tracheophyta</taxon>
        <taxon>Spermatophyta</taxon>
        <taxon>Magnoliopsida</taxon>
        <taxon>eudicotyledons</taxon>
        <taxon>Gunneridae</taxon>
        <taxon>Pentapetalae</taxon>
        <taxon>Saxifragales</taxon>
        <taxon>Altingiaceae</taxon>
        <taxon>Liquidambar</taxon>
    </lineage>
</organism>
<keyword evidence="1" id="KW-0444">Lipid biosynthesis</keyword>
<accession>A0AAP0S179</accession>
<dbReference type="Gene3D" id="3.40.50.720">
    <property type="entry name" value="NAD(P)-binding Rossmann-like Domain"/>
    <property type="match status" value="1"/>
</dbReference>
<dbReference type="InterPro" id="IPR026055">
    <property type="entry name" value="FAR"/>
</dbReference>
<dbReference type="GO" id="GO:0035336">
    <property type="term" value="P:long-chain fatty-acyl-CoA metabolic process"/>
    <property type="evidence" value="ECO:0007669"/>
    <property type="project" value="TreeGrafter"/>
</dbReference>
<evidence type="ECO:0000259" key="2">
    <source>
        <dbReference type="Pfam" id="PF07993"/>
    </source>
</evidence>
<dbReference type="InterPro" id="IPR013120">
    <property type="entry name" value="FAR_NAD-bd"/>
</dbReference>
<dbReference type="Pfam" id="PF07993">
    <property type="entry name" value="NAD_binding_4"/>
    <property type="match status" value="1"/>
</dbReference>
<comment type="similarity">
    <text evidence="1">Belongs to the fatty acyl-CoA reductase family.</text>
</comment>
<reference evidence="3 4" key="1">
    <citation type="journal article" date="2024" name="Plant J.">
        <title>Genome sequences and population genomics reveal climatic adaptation and genomic divergence between two closely related sweetgum species.</title>
        <authorList>
            <person name="Xu W.Q."/>
            <person name="Ren C.Q."/>
            <person name="Zhang X.Y."/>
            <person name="Comes H.P."/>
            <person name="Liu X.H."/>
            <person name="Li Y.G."/>
            <person name="Kettle C.J."/>
            <person name="Jalonen R."/>
            <person name="Gaisberger H."/>
            <person name="Ma Y.Z."/>
            <person name="Qiu Y.X."/>
        </authorList>
    </citation>
    <scope>NUCLEOTIDE SEQUENCE [LARGE SCALE GENOMIC DNA]</scope>
    <source>
        <strain evidence="3">Hangzhou</strain>
    </source>
</reference>
<dbReference type="PANTHER" id="PTHR11011">
    <property type="entry name" value="MALE STERILITY PROTEIN 2-RELATED"/>
    <property type="match status" value="1"/>
</dbReference>
<protein>
    <recommendedName>
        <fullName evidence="1">Fatty acyl-CoA reductase</fullName>
        <ecNumber evidence="1">1.2.1.84</ecNumber>
    </recommendedName>
</protein>
<dbReference type="AlphaFoldDB" id="A0AAP0S179"/>
<keyword evidence="1" id="KW-0521">NADP</keyword>
<comment type="function">
    <text evidence="1">Catalyzes the reduction of fatty acyl-CoA to fatty alcohols.</text>
</comment>
<name>A0AAP0S179_LIQFO</name>
<evidence type="ECO:0000256" key="1">
    <source>
        <dbReference type="RuleBase" id="RU363097"/>
    </source>
</evidence>
<gene>
    <name evidence="3" type="ORF">L1049_017102</name>
</gene>
<dbReference type="PANTHER" id="PTHR11011:SF45">
    <property type="entry name" value="FATTY ACYL-COA REDUCTASE CG8306-RELATED"/>
    <property type="match status" value="1"/>
</dbReference>
<evidence type="ECO:0000313" key="3">
    <source>
        <dbReference type="EMBL" id="KAK9288642.1"/>
    </source>
</evidence>
<dbReference type="GO" id="GO:0102965">
    <property type="term" value="F:alcohol-forming long-chain fatty acyl-CoA reductase activity"/>
    <property type="evidence" value="ECO:0007669"/>
    <property type="project" value="UniProtKB-EC"/>
</dbReference>
<dbReference type="CDD" id="cd05236">
    <property type="entry name" value="FAR-N_SDR_e"/>
    <property type="match status" value="1"/>
</dbReference>
<dbReference type="InterPro" id="IPR036291">
    <property type="entry name" value="NAD(P)-bd_dom_sf"/>
</dbReference>
<proteinExistence type="inferred from homology"/>
<feature type="domain" description="Thioester reductase (TE)" evidence="2">
    <location>
        <begin position="119"/>
        <end position="427"/>
    </location>
</feature>
<dbReference type="EMBL" id="JBBPBK010000003">
    <property type="protein sequence ID" value="KAK9288642.1"/>
    <property type="molecule type" value="Genomic_DNA"/>
</dbReference>
<dbReference type="GO" id="GO:0010345">
    <property type="term" value="P:suberin biosynthetic process"/>
    <property type="evidence" value="ECO:0007669"/>
    <property type="project" value="TreeGrafter"/>
</dbReference>
<dbReference type="GO" id="GO:0080019">
    <property type="term" value="F:alcohol-forming very long-chain fatty acyl-CoA reductase activity"/>
    <property type="evidence" value="ECO:0007669"/>
    <property type="project" value="InterPro"/>
</dbReference>
<keyword evidence="1" id="KW-0560">Oxidoreductase</keyword>